<dbReference type="Pfam" id="PF00561">
    <property type="entry name" value="Abhydrolase_1"/>
    <property type="match status" value="1"/>
</dbReference>
<reference evidence="2 3" key="1">
    <citation type="journal article" date="2019" name="Int. J. Syst. Evol. Microbiol.">
        <title>The Global Catalogue of Microorganisms (GCM) 10K type strain sequencing project: providing services to taxonomists for standard genome sequencing and annotation.</title>
        <authorList>
            <consortium name="The Broad Institute Genomics Platform"/>
            <consortium name="The Broad Institute Genome Sequencing Center for Infectious Disease"/>
            <person name="Wu L."/>
            <person name="Ma J."/>
        </authorList>
    </citation>
    <scope>NUCLEOTIDE SEQUENCE [LARGE SCALE GENOMIC DNA]</scope>
    <source>
        <strain evidence="2 3">JCM 14718</strain>
    </source>
</reference>
<dbReference type="GO" id="GO:0016787">
    <property type="term" value="F:hydrolase activity"/>
    <property type="evidence" value="ECO:0007669"/>
    <property type="project" value="UniProtKB-KW"/>
</dbReference>
<accession>A0ABN2I7L6</accession>
<organism evidence="2 3">
    <name type="scientific">Fodinicola feengrottensis</name>
    <dbReference type="NCBI Taxonomy" id="435914"/>
    <lineage>
        <taxon>Bacteria</taxon>
        <taxon>Bacillati</taxon>
        <taxon>Actinomycetota</taxon>
        <taxon>Actinomycetes</taxon>
        <taxon>Mycobacteriales</taxon>
        <taxon>Fodinicola</taxon>
    </lineage>
</organism>
<dbReference type="PANTHER" id="PTHR43433:SF5">
    <property type="entry name" value="AB HYDROLASE-1 DOMAIN-CONTAINING PROTEIN"/>
    <property type="match status" value="1"/>
</dbReference>
<comment type="caution">
    <text evidence="2">The sequence shown here is derived from an EMBL/GenBank/DDBJ whole genome shotgun (WGS) entry which is preliminary data.</text>
</comment>
<dbReference type="Gene3D" id="3.40.50.1820">
    <property type="entry name" value="alpha/beta hydrolase"/>
    <property type="match status" value="1"/>
</dbReference>
<evidence type="ECO:0000313" key="2">
    <source>
        <dbReference type="EMBL" id="GAA1700042.1"/>
    </source>
</evidence>
<dbReference type="SUPFAM" id="SSF53474">
    <property type="entry name" value="alpha/beta-Hydrolases"/>
    <property type="match status" value="1"/>
</dbReference>
<dbReference type="Proteomes" id="UP001500618">
    <property type="component" value="Unassembled WGS sequence"/>
</dbReference>
<dbReference type="PANTHER" id="PTHR43433">
    <property type="entry name" value="HYDROLASE, ALPHA/BETA FOLD FAMILY PROTEIN"/>
    <property type="match status" value="1"/>
</dbReference>
<dbReference type="EMBL" id="BAAANY010000023">
    <property type="protein sequence ID" value="GAA1700042.1"/>
    <property type="molecule type" value="Genomic_DNA"/>
</dbReference>
<evidence type="ECO:0000313" key="3">
    <source>
        <dbReference type="Proteomes" id="UP001500618"/>
    </source>
</evidence>
<sequence>MTIRMAHHDGIDLAYETIGPAGGEPLLLIAGISQMLTWPDDFCAALAARGFLVARFDNRDTGLSTHLHDAGRPNKLDLLLRPACAAAYQLTDLADDAVAVLDAIGWSSAHVVGETFGGMIAQSMAFRSQDRVRSLTSIASTPSSRIGRPSLATLVRILRTGRSIDSAEDYAQHVRDLDAVLGSKAYPQDEAMIREFGRRSFERGHDQAGVERLSAAFQASGDRRGELATLRLPALVIHGTADRAFRPIGGRATADAIPGARLVTYPGMASNVPPALWSVAIDEIVAIMRSTAGDTPRAGTTIA</sequence>
<keyword evidence="3" id="KW-1185">Reference proteome</keyword>
<evidence type="ECO:0000259" key="1">
    <source>
        <dbReference type="Pfam" id="PF00561"/>
    </source>
</evidence>
<name>A0ABN2I7L6_9ACTN</name>
<gene>
    <name evidence="2" type="ORF">GCM10009765_56820</name>
</gene>
<feature type="domain" description="AB hydrolase-1" evidence="1">
    <location>
        <begin position="25"/>
        <end position="266"/>
    </location>
</feature>
<dbReference type="RefSeq" id="WP_344313420.1">
    <property type="nucleotide sequence ID" value="NZ_BAAANY010000023.1"/>
</dbReference>
<keyword evidence="2" id="KW-0378">Hydrolase</keyword>
<dbReference type="InterPro" id="IPR000073">
    <property type="entry name" value="AB_hydrolase_1"/>
</dbReference>
<protein>
    <submittedName>
        <fullName evidence="2">Alpha/beta hydrolase</fullName>
    </submittedName>
</protein>
<dbReference type="InterPro" id="IPR029058">
    <property type="entry name" value="AB_hydrolase_fold"/>
</dbReference>
<dbReference type="InterPro" id="IPR050471">
    <property type="entry name" value="AB_hydrolase"/>
</dbReference>
<proteinExistence type="predicted"/>